<keyword evidence="2" id="KW-0186">Copper</keyword>
<dbReference type="InterPro" id="IPR028871">
    <property type="entry name" value="BlueCu_1_BS"/>
</dbReference>
<dbReference type="Proteomes" id="UP000241394">
    <property type="component" value="Chromosome LG11"/>
</dbReference>
<evidence type="ECO:0000256" key="2">
    <source>
        <dbReference type="ARBA" id="ARBA00023008"/>
    </source>
</evidence>
<evidence type="ECO:0000256" key="3">
    <source>
        <dbReference type="ARBA" id="ARBA00023157"/>
    </source>
</evidence>
<dbReference type="PROSITE" id="PS51485">
    <property type="entry name" value="PHYTOCYANIN"/>
    <property type="match status" value="1"/>
</dbReference>
<dbReference type="InterPro" id="IPR003245">
    <property type="entry name" value="Phytocyanin_dom"/>
</dbReference>
<dbReference type="AlphaFoldDB" id="A0A2R6QZN6"/>
<dbReference type="InterPro" id="IPR039391">
    <property type="entry name" value="Phytocyanin-like"/>
</dbReference>
<evidence type="ECO:0000256" key="1">
    <source>
        <dbReference type="ARBA" id="ARBA00022723"/>
    </source>
</evidence>
<dbReference type="GO" id="GO:0009055">
    <property type="term" value="F:electron transfer activity"/>
    <property type="evidence" value="ECO:0007669"/>
    <property type="project" value="InterPro"/>
</dbReference>
<dbReference type="GO" id="GO:0005886">
    <property type="term" value="C:plasma membrane"/>
    <property type="evidence" value="ECO:0007669"/>
    <property type="project" value="TreeGrafter"/>
</dbReference>
<dbReference type="Gramene" id="PSS17848">
    <property type="protein sequence ID" value="PSS17848"/>
    <property type="gene ID" value="CEY00_Acc12539"/>
</dbReference>
<dbReference type="SUPFAM" id="SSF49503">
    <property type="entry name" value="Cupredoxins"/>
    <property type="match status" value="1"/>
</dbReference>
<sequence>MEKFMSMVVVVVVAAVMWQCATAQTVHVVGGNIGWTIPRNGAEGYTTWAFNKTFMVGDILMFNFATNAHDVVQVPKASFDTCSDDNKIGNPITTGPANVTLTSAGDHYYICSFGSHCQSGQKLAIIVSATPGAAAPPTPTTPSTPTTPATPPPTSSTAPEACPPEAPTPKADGPTNPSTPTTPPATPPPTSSPAPETYPPEAPTPKADGPTPPTTTSMRPEVLPPSPDSASSAVFAGFSLTVLGFAVGLFL</sequence>
<feature type="domain" description="Phytocyanin" evidence="7">
    <location>
        <begin position="25"/>
        <end position="129"/>
    </location>
</feature>
<reference evidence="8 9" key="1">
    <citation type="submission" date="2017-07" db="EMBL/GenBank/DDBJ databases">
        <title>An improved, manually edited Actinidia chinensis var. chinensis (kiwifruit) genome highlights the challenges associated with draft genomes and gene prediction in plants.</title>
        <authorList>
            <person name="Pilkington S."/>
            <person name="Crowhurst R."/>
            <person name="Hilario E."/>
            <person name="Nardozza S."/>
            <person name="Fraser L."/>
            <person name="Peng Y."/>
            <person name="Gunaseelan K."/>
            <person name="Simpson R."/>
            <person name="Tahir J."/>
            <person name="Deroles S."/>
            <person name="Templeton K."/>
            <person name="Luo Z."/>
            <person name="Davy M."/>
            <person name="Cheng C."/>
            <person name="Mcneilage M."/>
            <person name="Scaglione D."/>
            <person name="Liu Y."/>
            <person name="Zhang Q."/>
            <person name="Datson P."/>
            <person name="De Silva N."/>
            <person name="Gardiner S."/>
            <person name="Bassett H."/>
            <person name="Chagne D."/>
            <person name="Mccallum J."/>
            <person name="Dzierzon H."/>
            <person name="Deng C."/>
            <person name="Wang Y.-Y."/>
            <person name="Barron N."/>
            <person name="Manako K."/>
            <person name="Bowen J."/>
            <person name="Foster T."/>
            <person name="Erridge Z."/>
            <person name="Tiffin H."/>
            <person name="Waite C."/>
            <person name="Davies K."/>
            <person name="Grierson E."/>
            <person name="Laing W."/>
            <person name="Kirk R."/>
            <person name="Chen X."/>
            <person name="Wood M."/>
            <person name="Montefiori M."/>
            <person name="Brummell D."/>
            <person name="Schwinn K."/>
            <person name="Catanach A."/>
            <person name="Fullerton C."/>
            <person name="Li D."/>
            <person name="Meiyalaghan S."/>
            <person name="Nieuwenhuizen N."/>
            <person name="Read N."/>
            <person name="Prakash R."/>
            <person name="Hunter D."/>
            <person name="Zhang H."/>
            <person name="Mckenzie M."/>
            <person name="Knabel M."/>
            <person name="Harris A."/>
            <person name="Allan A."/>
            <person name="Chen A."/>
            <person name="Janssen B."/>
            <person name="Plunkett B."/>
            <person name="Dwamena C."/>
            <person name="Voogd C."/>
            <person name="Leif D."/>
            <person name="Lafferty D."/>
            <person name="Souleyre E."/>
            <person name="Varkonyi-Gasic E."/>
            <person name="Gambi F."/>
            <person name="Hanley J."/>
            <person name="Yao J.-L."/>
            <person name="Cheung J."/>
            <person name="David K."/>
            <person name="Warren B."/>
            <person name="Marsh K."/>
            <person name="Snowden K."/>
            <person name="Lin-Wang K."/>
            <person name="Brian L."/>
            <person name="Martinez-Sanchez M."/>
            <person name="Wang M."/>
            <person name="Ileperuma N."/>
            <person name="Macnee N."/>
            <person name="Campin R."/>
            <person name="Mcatee P."/>
            <person name="Drummond R."/>
            <person name="Espley R."/>
            <person name="Ireland H."/>
            <person name="Wu R."/>
            <person name="Atkinson R."/>
            <person name="Karunairetnam S."/>
            <person name="Bulley S."/>
            <person name="Chunkath S."/>
            <person name="Hanley Z."/>
            <person name="Storey R."/>
            <person name="Thrimawithana A."/>
            <person name="Thomson S."/>
            <person name="David C."/>
            <person name="Testolin R."/>
        </authorList>
    </citation>
    <scope>NUCLEOTIDE SEQUENCE [LARGE SCALE GENOMIC DNA]</scope>
    <source>
        <strain evidence="9">cv. Red5</strain>
        <tissue evidence="8">Young leaf</tissue>
    </source>
</reference>
<dbReference type="OMA" id="WTIPRNG"/>
<dbReference type="FunFam" id="2.60.40.420:FF:000034">
    <property type="entry name" value="Cupredoxin superfamily protein"/>
    <property type="match status" value="1"/>
</dbReference>
<dbReference type="OrthoDB" id="5421909at2759"/>
<proteinExistence type="predicted"/>
<keyword evidence="1" id="KW-0479">Metal-binding</keyword>
<dbReference type="Pfam" id="PF02298">
    <property type="entry name" value="Cu_bind_like"/>
    <property type="match status" value="1"/>
</dbReference>
<feature type="signal peptide" evidence="6">
    <location>
        <begin position="1"/>
        <end position="23"/>
    </location>
</feature>
<dbReference type="Gene3D" id="2.60.40.420">
    <property type="entry name" value="Cupredoxins - blue copper proteins"/>
    <property type="match status" value="1"/>
</dbReference>
<keyword evidence="3" id="KW-1015">Disulfide bond</keyword>
<evidence type="ECO:0000256" key="6">
    <source>
        <dbReference type="SAM" id="SignalP"/>
    </source>
</evidence>
<organism evidence="8 9">
    <name type="scientific">Actinidia chinensis var. chinensis</name>
    <name type="common">Chinese soft-hair kiwi</name>
    <dbReference type="NCBI Taxonomy" id="1590841"/>
    <lineage>
        <taxon>Eukaryota</taxon>
        <taxon>Viridiplantae</taxon>
        <taxon>Streptophyta</taxon>
        <taxon>Embryophyta</taxon>
        <taxon>Tracheophyta</taxon>
        <taxon>Spermatophyta</taxon>
        <taxon>Magnoliopsida</taxon>
        <taxon>eudicotyledons</taxon>
        <taxon>Gunneridae</taxon>
        <taxon>Pentapetalae</taxon>
        <taxon>asterids</taxon>
        <taxon>Ericales</taxon>
        <taxon>Actinidiaceae</taxon>
        <taxon>Actinidia</taxon>
    </lineage>
</organism>
<comment type="caution">
    <text evidence="8">The sequence shown here is derived from an EMBL/GenBank/DDBJ whole genome shotgun (WGS) entry which is preliminary data.</text>
</comment>
<evidence type="ECO:0000313" key="8">
    <source>
        <dbReference type="EMBL" id="PSS17848.1"/>
    </source>
</evidence>
<evidence type="ECO:0000256" key="5">
    <source>
        <dbReference type="SAM" id="MobiDB-lite"/>
    </source>
</evidence>
<dbReference type="PRINTS" id="PR01217">
    <property type="entry name" value="PRICHEXTENSN"/>
</dbReference>
<protein>
    <submittedName>
        <fullName evidence="8">Cucumber peeling cupredoxin like</fullName>
    </submittedName>
</protein>
<feature type="chain" id="PRO_5015309067" evidence="6">
    <location>
        <begin position="24"/>
        <end position="251"/>
    </location>
</feature>
<reference evidence="9" key="2">
    <citation type="journal article" date="2018" name="BMC Genomics">
        <title>A manually annotated Actinidia chinensis var. chinensis (kiwifruit) genome highlights the challenges associated with draft genomes and gene prediction in plants.</title>
        <authorList>
            <person name="Pilkington S.M."/>
            <person name="Crowhurst R."/>
            <person name="Hilario E."/>
            <person name="Nardozza S."/>
            <person name="Fraser L."/>
            <person name="Peng Y."/>
            <person name="Gunaseelan K."/>
            <person name="Simpson R."/>
            <person name="Tahir J."/>
            <person name="Deroles S.C."/>
            <person name="Templeton K."/>
            <person name="Luo Z."/>
            <person name="Davy M."/>
            <person name="Cheng C."/>
            <person name="McNeilage M."/>
            <person name="Scaglione D."/>
            <person name="Liu Y."/>
            <person name="Zhang Q."/>
            <person name="Datson P."/>
            <person name="De Silva N."/>
            <person name="Gardiner S.E."/>
            <person name="Bassett H."/>
            <person name="Chagne D."/>
            <person name="McCallum J."/>
            <person name="Dzierzon H."/>
            <person name="Deng C."/>
            <person name="Wang Y.Y."/>
            <person name="Barron L."/>
            <person name="Manako K."/>
            <person name="Bowen J."/>
            <person name="Foster T.M."/>
            <person name="Erridge Z.A."/>
            <person name="Tiffin H."/>
            <person name="Waite C.N."/>
            <person name="Davies K.M."/>
            <person name="Grierson E.P."/>
            <person name="Laing W.A."/>
            <person name="Kirk R."/>
            <person name="Chen X."/>
            <person name="Wood M."/>
            <person name="Montefiori M."/>
            <person name="Brummell D.A."/>
            <person name="Schwinn K.E."/>
            <person name="Catanach A."/>
            <person name="Fullerton C."/>
            <person name="Li D."/>
            <person name="Meiyalaghan S."/>
            <person name="Nieuwenhuizen N."/>
            <person name="Read N."/>
            <person name="Prakash R."/>
            <person name="Hunter D."/>
            <person name="Zhang H."/>
            <person name="McKenzie M."/>
            <person name="Knabel M."/>
            <person name="Harris A."/>
            <person name="Allan A.C."/>
            <person name="Gleave A."/>
            <person name="Chen A."/>
            <person name="Janssen B.J."/>
            <person name="Plunkett B."/>
            <person name="Ampomah-Dwamena C."/>
            <person name="Voogd C."/>
            <person name="Leif D."/>
            <person name="Lafferty D."/>
            <person name="Souleyre E.J.F."/>
            <person name="Varkonyi-Gasic E."/>
            <person name="Gambi F."/>
            <person name="Hanley J."/>
            <person name="Yao J.L."/>
            <person name="Cheung J."/>
            <person name="David K.M."/>
            <person name="Warren B."/>
            <person name="Marsh K."/>
            <person name="Snowden K.C."/>
            <person name="Lin-Wang K."/>
            <person name="Brian L."/>
            <person name="Martinez-Sanchez M."/>
            <person name="Wang M."/>
            <person name="Ileperuma N."/>
            <person name="Macnee N."/>
            <person name="Campin R."/>
            <person name="McAtee P."/>
            <person name="Drummond R.S.M."/>
            <person name="Espley R.V."/>
            <person name="Ireland H.S."/>
            <person name="Wu R."/>
            <person name="Atkinson R.G."/>
            <person name="Karunairetnam S."/>
            <person name="Bulley S."/>
            <person name="Chunkath S."/>
            <person name="Hanley Z."/>
            <person name="Storey R."/>
            <person name="Thrimawithana A.H."/>
            <person name="Thomson S."/>
            <person name="David C."/>
            <person name="Testolin R."/>
            <person name="Huang H."/>
            <person name="Hellens R.P."/>
            <person name="Schaffer R.J."/>
        </authorList>
    </citation>
    <scope>NUCLEOTIDE SEQUENCE [LARGE SCALE GENOMIC DNA]</scope>
    <source>
        <strain evidence="9">cv. Red5</strain>
    </source>
</reference>
<keyword evidence="9" id="KW-1185">Reference proteome</keyword>
<dbReference type="PROSITE" id="PS00196">
    <property type="entry name" value="COPPER_BLUE"/>
    <property type="match status" value="1"/>
</dbReference>
<feature type="region of interest" description="Disordered" evidence="5">
    <location>
        <begin position="132"/>
        <end position="230"/>
    </location>
</feature>
<dbReference type="PANTHER" id="PTHR33021:SF189">
    <property type="entry name" value="CUCUMBER PEELING CUPREDOXIN-LIKE"/>
    <property type="match status" value="1"/>
</dbReference>
<dbReference type="GO" id="GO:0046872">
    <property type="term" value="F:metal ion binding"/>
    <property type="evidence" value="ECO:0007669"/>
    <property type="project" value="UniProtKB-KW"/>
</dbReference>
<feature type="compositionally biased region" description="Low complexity" evidence="5">
    <location>
        <begin position="168"/>
        <end position="179"/>
    </location>
</feature>
<feature type="compositionally biased region" description="Pro residues" evidence="5">
    <location>
        <begin position="180"/>
        <end position="203"/>
    </location>
</feature>
<dbReference type="EMBL" id="NKQK01000011">
    <property type="protein sequence ID" value="PSS17848.1"/>
    <property type="molecule type" value="Genomic_DNA"/>
</dbReference>
<dbReference type="STRING" id="1590841.A0A2R6QZN6"/>
<accession>A0A2R6QZN6</accession>
<dbReference type="InterPro" id="IPR008972">
    <property type="entry name" value="Cupredoxin"/>
</dbReference>
<keyword evidence="6" id="KW-0732">Signal</keyword>
<dbReference type="CDD" id="cd13920">
    <property type="entry name" value="Stellacyanin"/>
    <property type="match status" value="1"/>
</dbReference>
<gene>
    <name evidence="8" type="ORF">CEY00_Acc12539</name>
</gene>
<dbReference type="PANTHER" id="PTHR33021">
    <property type="entry name" value="BLUE COPPER PROTEIN"/>
    <property type="match status" value="1"/>
</dbReference>
<evidence type="ECO:0000313" key="9">
    <source>
        <dbReference type="Proteomes" id="UP000241394"/>
    </source>
</evidence>
<name>A0A2R6QZN6_ACTCC</name>
<evidence type="ECO:0000256" key="4">
    <source>
        <dbReference type="ARBA" id="ARBA00023180"/>
    </source>
</evidence>
<dbReference type="InParanoid" id="A0A2R6QZN6"/>
<keyword evidence="4" id="KW-0325">Glycoprotein</keyword>
<evidence type="ECO:0000259" key="7">
    <source>
        <dbReference type="PROSITE" id="PS51485"/>
    </source>
</evidence>